<dbReference type="Pfam" id="PF23598">
    <property type="entry name" value="LRR_14"/>
    <property type="match status" value="1"/>
</dbReference>
<keyword evidence="4" id="KW-1185">Reference proteome</keyword>
<protein>
    <recommendedName>
        <fullName evidence="2">Disease resistance R13L4/SHOC-2-like LRR domain-containing protein</fullName>
    </recommendedName>
</protein>
<dbReference type="Proteomes" id="UP000729402">
    <property type="component" value="Unassembled WGS sequence"/>
</dbReference>
<evidence type="ECO:0000313" key="3">
    <source>
        <dbReference type="EMBL" id="KAG8089447.1"/>
    </source>
</evidence>
<feature type="domain" description="Disease resistance R13L4/SHOC-2-like LRR" evidence="2">
    <location>
        <begin position="79"/>
        <end position="211"/>
    </location>
</feature>
<dbReference type="PANTHER" id="PTHR47186:SF29">
    <property type="entry name" value="NB-ARC DOMAIN-CONTAINING PROTEIN"/>
    <property type="match status" value="1"/>
</dbReference>
<accession>A0A8J5WJC9</accession>
<reference evidence="3" key="2">
    <citation type="submission" date="2021-02" db="EMBL/GenBank/DDBJ databases">
        <authorList>
            <person name="Kimball J.A."/>
            <person name="Haas M.W."/>
            <person name="Macchietto M."/>
            <person name="Kono T."/>
            <person name="Duquette J."/>
            <person name="Shao M."/>
        </authorList>
    </citation>
    <scope>NUCLEOTIDE SEQUENCE</scope>
    <source>
        <tissue evidence="3">Fresh leaf tissue</tissue>
    </source>
</reference>
<proteinExistence type="predicted"/>
<name>A0A8J5WJC9_ZIZPA</name>
<organism evidence="3 4">
    <name type="scientific">Zizania palustris</name>
    <name type="common">Northern wild rice</name>
    <dbReference type="NCBI Taxonomy" id="103762"/>
    <lineage>
        <taxon>Eukaryota</taxon>
        <taxon>Viridiplantae</taxon>
        <taxon>Streptophyta</taxon>
        <taxon>Embryophyta</taxon>
        <taxon>Tracheophyta</taxon>
        <taxon>Spermatophyta</taxon>
        <taxon>Magnoliopsida</taxon>
        <taxon>Liliopsida</taxon>
        <taxon>Poales</taxon>
        <taxon>Poaceae</taxon>
        <taxon>BOP clade</taxon>
        <taxon>Oryzoideae</taxon>
        <taxon>Oryzeae</taxon>
        <taxon>Zizaniinae</taxon>
        <taxon>Zizania</taxon>
    </lineage>
</organism>
<gene>
    <name evidence="3" type="ORF">GUJ93_ZPchr0011g27557</name>
</gene>
<dbReference type="OrthoDB" id="606096at2759"/>
<evidence type="ECO:0000313" key="4">
    <source>
        <dbReference type="Proteomes" id="UP000729402"/>
    </source>
</evidence>
<dbReference type="EMBL" id="JAAALK010000081">
    <property type="protein sequence ID" value="KAG8089447.1"/>
    <property type="molecule type" value="Genomic_DNA"/>
</dbReference>
<comment type="caution">
    <text evidence="3">The sequence shown here is derived from an EMBL/GenBank/DDBJ whole genome shotgun (WGS) entry which is preliminary data.</text>
</comment>
<keyword evidence="1" id="KW-0677">Repeat</keyword>
<evidence type="ECO:0000256" key="1">
    <source>
        <dbReference type="ARBA" id="ARBA00022737"/>
    </source>
</evidence>
<reference evidence="3" key="1">
    <citation type="journal article" date="2021" name="bioRxiv">
        <title>Whole Genome Assembly and Annotation of Northern Wild Rice, Zizania palustris L., Supports a Whole Genome Duplication in the Zizania Genus.</title>
        <authorList>
            <person name="Haas M."/>
            <person name="Kono T."/>
            <person name="Macchietto M."/>
            <person name="Millas R."/>
            <person name="McGilp L."/>
            <person name="Shao M."/>
            <person name="Duquette J."/>
            <person name="Hirsch C.N."/>
            <person name="Kimball J."/>
        </authorList>
    </citation>
    <scope>NUCLEOTIDE SEQUENCE</scope>
    <source>
        <tissue evidence="3">Fresh leaf tissue</tissue>
    </source>
</reference>
<sequence>MGCRGFAVTKDGNNPEDVAEGNLMELIHRNMLVIDESDELGRVSTCRRTWIQEFVASQHKWKDDRAPTMTFQLLRTLMSLEAVSSSTDMLNSFFLGSNYLTVLELQDSAINEVPVSIGNLFNLRYIGLRRTKVHKLPECIEKLSNLQTLDMKQTQIVKLPRGIARIKKLRHLIADKYVDERQSTFRYFVGVQAPKGLSGLEELQTLETVGATIELAEQLDKDETAKRVD</sequence>
<dbReference type="InterPro" id="IPR055414">
    <property type="entry name" value="LRR_R13L4/SHOC2-like"/>
</dbReference>
<dbReference type="PANTHER" id="PTHR47186">
    <property type="entry name" value="LEUCINE-RICH REPEAT-CONTAINING PROTEIN 57"/>
    <property type="match status" value="1"/>
</dbReference>
<evidence type="ECO:0000259" key="2">
    <source>
        <dbReference type="Pfam" id="PF23598"/>
    </source>
</evidence>
<dbReference type="AlphaFoldDB" id="A0A8J5WJC9"/>